<evidence type="ECO:0000256" key="1">
    <source>
        <dbReference type="ARBA" id="ARBA00008791"/>
    </source>
</evidence>
<organism evidence="3 4">
    <name type="scientific">Methanofollis tationis</name>
    <dbReference type="NCBI Taxonomy" id="81417"/>
    <lineage>
        <taxon>Archaea</taxon>
        <taxon>Methanobacteriati</taxon>
        <taxon>Methanobacteriota</taxon>
        <taxon>Stenosarchaea group</taxon>
        <taxon>Methanomicrobia</taxon>
        <taxon>Methanomicrobiales</taxon>
        <taxon>Methanomicrobiaceae</taxon>
        <taxon>Methanofollis</taxon>
    </lineage>
</organism>
<dbReference type="RefSeq" id="WP_176787426.1">
    <property type="nucleotide sequence ID" value="NZ_JABXWR010000001.1"/>
</dbReference>
<dbReference type="OrthoDB" id="107030at2157"/>
<dbReference type="PRINTS" id="PR01438">
    <property type="entry name" value="UNVRSLSTRESS"/>
</dbReference>
<dbReference type="InterPro" id="IPR006016">
    <property type="entry name" value="UspA"/>
</dbReference>
<dbReference type="Gene3D" id="3.40.50.620">
    <property type="entry name" value="HUPs"/>
    <property type="match status" value="2"/>
</dbReference>
<dbReference type="Proteomes" id="UP000570823">
    <property type="component" value="Unassembled WGS sequence"/>
</dbReference>
<comment type="similarity">
    <text evidence="1">Belongs to the universal stress protein A family.</text>
</comment>
<protein>
    <submittedName>
        <fullName evidence="3">Universal stress protein</fullName>
    </submittedName>
</protein>
<feature type="domain" description="UspA" evidence="2">
    <location>
        <begin position="187"/>
        <end position="283"/>
    </location>
</feature>
<dbReference type="CDD" id="cd00293">
    <property type="entry name" value="USP-like"/>
    <property type="match status" value="2"/>
</dbReference>
<feature type="domain" description="UspA" evidence="2">
    <location>
        <begin position="1"/>
        <end position="136"/>
    </location>
</feature>
<dbReference type="PANTHER" id="PTHR46268">
    <property type="entry name" value="STRESS RESPONSE PROTEIN NHAX"/>
    <property type="match status" value="1"/>
</dbReference>
<evidence type="ECO:0000313" key="3">
    <source>
        <dbReference type="EMBL" id="NVO65877.1"/>
    </source>
</evidence>
<dbReference type="PANTHER" id="PTHR46268:SF26">
    <property type="entry name" value="UNIVERSAL STRESS PROTEIN MJ0577"/>
    <property type="match status" value="1"/>
</dbReference>
<sequence length="284" mass="31178">MFRDILVPYDFSEDSRYAVRCLRQIPGIRQIVLLHVLYNKHPSKGPDGFDPQVDYARLRLEEVKKDLELESVAIRTIVEDIRGGTIADAIKAVAAREGISLIVMGRRGQSVIEALLLGSVASDTLHYGTTDLLLVHAPGPGGMASGERTDLLPELFSNVLIATDFSEPEIGGLCLHKIPWIQKATFVHVVTTGDSHEVVQASVDDAQKRLEAMRDAFGRHQIPAEIRVRAGSAEDVILSLAEREDVSLIVMKATGQRGILTSLLGSKVSYVARRTQKPILVLKK</sequence>
<reference evidence="3 4" key="1">
    <citation type="submission" date="2020-06" db="EMBL/GenBank/DDBJ databases">
        <title>Methanofollis fontis sp. nov., a methanogen isolated from marine sediments near a cold seep at Four-Way Closure Ridge offshore southwestern Taiwan.</title>
        <authorList>
            <person name="Chen S.-C."/>
            <person name="Teng N.-H."/>
            <person name="Lin Y.-S."/>
            <person name="Lai M.-C."/>
            <person name="Chen H.-H."/>
            <person name="Wang C.-C."/>
        </authorList>
    </citation>
    <scope>NUCLEOTIDE SEQUENCE [LARGE SCALE GENOMIC DNA]</scope>
    <source>
        <strain evidence="3 4">DSM 2702</strain>
    </source>
</reference>
<dbReference type="Pfam" id="PF00582">
    <property type="entry name" value="Usp"/>
    <property type="match status" value="2"/>
</dbReference>
<dbReference type="AlphaFoldDB" id="A0A7K4HLF2"/>
<dbReference type="InterPro" id="IPR006015">
    <property type="entry name" value="Universal_stress_UspA"/>
</dbReference>
<dbReference type="SUPFAM" id="SSF52402">
    <property type="entry name" value="Adenine nucleotide alpha hydrolases-like"/>
    <property type="match status" value="2"/>
</dbReference>
<dbReference type="EMBL" id="JABXWR010000001">
    <property type="protein sequence ID" value="NVO65877.1"/>
    <property type="molecule type" value="Genomic_DNA"/>
</dbReference>
<gene>
    <name evidence="3" type="ORF">HWN36_00730</name>
</gene>
<dbReference type="InterPro" id="IPR014729">
    <property type="entry name" value="Rossmann-like_a/b/a_fold"/>
</dbReference>
<accession>A0A7K4HLF2</accession>
<comment type="caution">
    <text evidence="3">The sequence shown here is derived from an EMBL/GenBank/DDBJ whole genome shotgun (WGS) entry which is preliminary data.</text>
</comment>
<keyword evidence="4" id="KW-1185">Reference proteome</keyword>
<name>A0A7K4HLF2_9EURY</name>
<evidence type="ECO:0000313" key="4">
    <source>
        <dbReference type="Proteomes" id="UP000570823"/>
    </source>
</evidence>
<proteinExistence type="inferred from homology"/>
<evidence type="ECO:0000259" key="2">
    <source>
        <dbReference type="Pfam" id="PF00582"/>
    </source>
</evidence>